<gene>
    <name evidence="8" type="ORF">Ocin01_07324</name>
</gene>
<feature type="domain" description="AN1-type" evidence="7">
    <location>
        <begin position="63"/>
        <end position="111"/>
    </location>
</feature>
<feature type="transmembrane region" description="Helical" evidence="6">
    <location>
        <begin position="345"/>
        <end position="368"/>
    </location>
</feature>
<name>A0A1D2N292_ORCCI</name>
<dbReference type="InterPro" id="IPR000058">
    <property type="entry name" value="Znf_AN1"/>
</dbReference>
<feature type="transmembrane region" description="Helical" evidence="6">
    <location>
        <begin position="398"/>
        <end position="422"/>
    </location>
</feature>
<dbReference type="PANTHER" id="PTHR14549:SF2">
    <property type="entry name" value="TRANSMEMBRANE PROTEIN 223"/>
    <property type="match status" value="1"/>
</dbReference>
<proteinExistence type="predicted"/>
<evidence type="ECO:0000313" key="8">
    <source>
        <dbReference type="EMBL" id="ODM99360.1"/>
    </source>
</evidence>
<keyword evidence="6" id="KW-1133">Transmembrane helix</keyword>
<dbReference type="InterPro" id="IPR035896">
    <property type="entry name" value="AN1-like_Znf"/>
</dbReference>
<dbReference type="GO" id="GO:0008270">
    <property type="term" value="F:zinc ion binding"/>
    <property type="evidence" value="ECO:0007669"/>
    <property type="project" value="UniProtKB-KW"/>
</dbReference>
<evidence type="ECO:0000256" key="5">
    <source>
        <dbReference type="SAM" id="MobiDB-lite"/>
    </source>
</evidence>
<dbReference type="GO" id="GO:0007399">
    <property type="term" value="P:nervous system development"/>
    <property type="evidence" value="ECO:0007669"/>
    <property type="project" value="TreeGrafter"/>
</dbReference>
<protein>
    <submittedName>
        <fullName evidence="8">AN1-type zinc finger protein 1</fullName>
    </submittedName>
</protein>
<evidence type="ECO:0000256" key="1">
    <source>
        <dbReference type="ARBA" id="ARBA00022723"/>
    </source>
</evidence>
<dbReference type="PROSITE" id="PS51039">
    <property type="entry name" value="ZF_AN1"/>
    <property type="match status" value="1"/>
</dbReference>
<sequence length="508" mass="57344">MEFPDVGKQCEQEECQQLDFLPCACAYCSKTFCKHHLSPFVHPCQGFKDNVLTDSDLAEKAREQWQVKCTFSDCSKKDLVPMYCAKCNQHFCLSHRHADQHSCKVQDAEKARALKSGKKADESSKAAKEAQGKLTEDINAKLEEARASGGSKGAMAAKLQLMRLKGRSKGDNAVPQAERVFFSIVCPNPQQNPKPLDVWMSKVWSLGKAVDFMARQARVKNRNNQADAPKLHFFKGDTCLSETFDKTVNDLLNEGVIFDGDALEFKLVEKQYIFAFRNRPSMIWGRLPPPLLRNASHYFRNFTASCRFCGLKAGTVAVKNTSTEAANTVKDVIIYKFESPRFFKFLNLFAITQYGFWMFISVTSLSMIDVPVPKSPETGKEEEELPFWRRINLGTDKYKYTLCAGSALMGFGILCASWTYILRTVRYLVLRKDGSSVSFVCYTPFGRNRIMDVPIKDISAAGSRISGASQIPIKVKGRSLYYLLDVKEGKFPHPQIFDRTVGTKRKLN</sequence>
<dbReference type="Pfam" id="PF06979">
    <property type="entry name" value="TMEM70"/>
    <property type="match status" value="1"/>
</dbReference>
<evidence type="ECO:0000256" key="4">
    <source>
        <dbReference type="PROSITE-ProRule" id="PRU00449"/>
    </source>
</evidence>
<reference evidence="8 9" key="1">
    <citation type="journal article" date="2016" name="Genome Biol. Evol.">
        <title>Gene Family Evolution Reflects Adaptation to Soil Environmental Stressors in the Genome of the Collembolan Orchesella cincta.</title>
        <authorList>
            <person name="Faddeeva-Vakhrusheva A."/>
            <person name="Derks M.F."/>
            <person name="Anvar S.Y."/>
            <person name="Agamennone V."/>
            <person name="Suring W."/>
            <person name="Smit S."/>
            <person name="van Straalen N.M."/>
            <person name="Roelofs D."/>
        </authorList>
    </citation>
    <scope>NUCLEOTIDE SEQUENCE [LARGE SCALE GENOMIC DNA]</scope>
    <source>
        <tissue evidence="8">Mixed pool</tissue>
    </source>
</reference>
<dbReference type="Pfam" id="PF25327">
    <property type="entry name" value="UBL_ZFAND1"/>
    <property type="match status" value="1"/>
</dbReference>
<dbReference type="AlphaFoldDB" id="A0A1D2N292"/>
<dbReference type="SMART" id="SM00154">
    <property type="entry name" value="ZnF_AN1"/>
    <property type="match status" value="2"/>
</dbReference>
<dbReference type="OrthoDB" id="5950063at2759"/>
<dbReference type="PANTHER" id="PTHR14549">
    <property type="entry name" value="TRANSMEMBRANE PROTEIN 223"/>
    <property type="match status" value="1"/>
</dbReference>
<keyword evidence="1" id="KW-0479">Metal-binding</keyword>
<dbReference type="STRING" id="48709.A0A1D2N292"/>
<feature type="region of interest" description="Disordered" evidence="5">
    <location>
        <begin position="114"/>
        <end position="133"/>
    </location>
</feature>
<dbReference type="Gene3D" id="4.10.1110.10">
    <property type="entry name" value="AN1-like Zinc finger"/>
    <property type="match status" value="2"/>
</dbReference>
<dbReference type="GO" id="GO:0005739">
    <property type="term" value="C:mitochondrion"/>
    <property type="evidence" value="ECO:0007669"/>
    <property type="project" value="TreeGrafter"/>
</dbReference>
<keyword evidence="6" id="KW-0812">Transmembrane</keyword>
<evidence type="ECO:0000256" key="2">
    <source>
        <dbReference type="ARBA" id="ARBA00022771"/>
    </source>
</evidence>
<keyword evidence="3" id="KW-0862">Zinc</keyword>
<evidence type="ECO:0000256" key="3">
    <source>
        <dbReference type="ARBA" id="ARBA00022833"/>
    </source>
</evidence>
<comment type="caution">
    <text evidence="8">The sequence shown here is derived from an EMBL/GenBank/DDBJ whole genome shotgun (WGS) entry which is preliminary data.</text>
</comment>
<accession>A0A1D2N292</accession>
<organism evidence="8 9">
    <name type="scientific">Orchesella cincta</name>
    <name type="common">Springtail</name>
    <name type="synonym">Podura cincta</name>
    <dbReference type="NCBI Taxonomy" id="48709"/>
    <lineage>
        <taxon>Eukaryota</taxon>
        <taxon>Metazoa</taxon>
        <taxon>Ecdysozoa</taxon>
        <taxon>Arthropoda</taxon>
        <taxon>Hexapoda</taxon>
        <taxon>Collembola</taxon>
        <taxon>Entomobryomorpha</taxon>
        <taxon>Entomobryoidea</taxon>
        <taxon>Orchesellidae</taxon>
        <taxon>Orchesellinae</taxon>
        <taxon>Orchesella</taxon>
    </lineage>
</organism>
<dbReference type="SUPFAM" id="SSF118310">
    <property type="entry name" value="AN1-like Zinc finger"/>
    <property type="match status" value="2"/>
</dbReference>
<keyword evidence="2 4" id="KW-0863">Zinc-finger</keyword>
<dbReference type="InterPro" id="IPR026100">
    <property type="entry name" value="Tmem223"/>
</dbReference>
<evidence type="ECO:0000256" key="6">
    <source>
        <dbReference type="SAM" id="Phobius"/>
    </source>
</evidence>
<evidence type="ECO:0000259" key="7">
    <source>
        <dbReference type="PROSITE" id="PS51039"/>
    </source>
</evidence>
<dbReference type="Pfam" id="PF01428">
    <property type="entry name" value="zf-AN1"/>
    <property type="match status" value="2"/>
</dbReference>
<keyword evidence="6" id="KW-0472">Membrane</keyword>
<keyword evidence="9" id="KW-1185">Reference proteome</keyword>
<dbReference type="InterPro" id="IPR045325">
    <property type="entry name" value="TMEM70/TMEM186/TMEM223"/>
</dbReference>
<dbReference type="InterPro" id="IPR057358">
    <property type="entry name" value="UBL_ZFAND1-like"/>
</dbReference>
<evidence type="ECO:0000313" key="9">
    <source>
        <dbReference type="Proteomes" id="UP000094527"/>
    </source>
</evidence>
<dbReference type="EMBL" id="LJIJ01000286">
    <property type="protein sequence ID" value="ODM99360.1"/>
    <property type="molecule type" value="Genomic_DNA"/>
</dbReference>
<dbReference type="Proteomes" id="UP000094527">
    <property type="component" value="Unassembled WGS sequence"/>
</dbReference>